<keyword evidence="5" id="KW-1185">Reference proteome</keyword>
<protein>
    <submittedName>
        <fullName evidence="4">AarF/ABC1/UbiB kinase family protein</fullName>
    </submittedName>
</protein>
<dbReference type="InterPro" id="IPR000719">
    <property type="entry name" value="Prot_kinase_dom"/>
</dbReference>
<dbReference type="InterPro" id="IPR050154">
    <property type="entry name" value="UbiB_kinase"/>
</dbReference>
<dbReference type="GO" id="GO:0005524">
    <property type="term" value="F:ATP binding"/>
    <property type="evidence" value="ECO:0007669"/>
    <property type="project" value="InterPro"/>
</dbReference>
<keyword evidence="4" id="KW-0418">Kinase</keyword>
<proteinExistence type="inferred from homology"/>
<comment type="similarity">
    <text evidence="1">Belongs to the protein kinase superfamily. ADCK protein kinase family.</text>
</comment>
<evidence type="ECO:0000259" key="3">
    <source>
        <dbReference type="PROSITE" id="PS50011"/>
    </source>
</evidence>
<dbReference type="EMBL" id="SMTF01000003">
    <property type="protein sequence ID" value="TDK26073.1"/>
    <property type="molecule type" value="Genomic_DNA"/>
</dbReference>
<dbReference type="Gene3D" id="1.10.510.10">
    <property type="entry name" value="Transferase(Phosphotransferase) domain 1"/>
    <property type="match status" value="1"/>
</dbReference>
<feature type="transmembrane region" description="Helical" evidence="2">
    <location>
        <begin position="517"/>
        <end position="539"/>
    </location>
</feature>
<dbReference type="SUPFAM" id="SSF56112">
    <property type="entry name" value="Protein kinase-like (PK-like)"/>
    <property type="match status" value="1"/>
</dbReference>
<dbReference type="InterPro" id="IPR004147">
    <property type="entry name" value="ABC1_dom"/>
</dbReference>
<comment type="caution">
    <text evidence="4">The sequence shown here is derived from an EMBL/GenBank/DDBJ whole genome shotgun (WGS) entry which is preliminary data.</text>
</comment>
<dbReference type="PANTHER" id="PTHR10566">
    <property type="entry name" value="CHAPERONE-ACTIVITY OF BC1 COMPLEX CABC1 -RELATED"/>
    <property type="match status" value="1"/>
</dbReference>
<keyword evidence="2" id="KW-0472">Membrane</keyword>
<dbReference type="InterPro" id="IPR011009">
    <property type="entry name" value="Kinase-like_dom_sf"/>
</dbReference>
<sequence>MSDTVQRLSRTAQVIAMLARYRKAGIMSGLDLGEAPDDDGGDEATDALAERFAADLEAMGPAFVKLGQALSTRPDLIPASWVVALERIQDDATPASIGDIEALLESELGVRASKVFADIDPEPMAAASLAQVHRAVLRDGRVVALKIQRPDVAGAVRSDLDVLAGLAGTADTVTDAGRRLRLADWIAEFRKTMLQELDYRIEAENLERFSRHFVAYPQLRVPSPLWDYVTPRLLVMEWIDGINVTRISGLRRTELDTEPVASELLRAYLDQVFVHGDIHADPHPGNVLLCPDGRIALIDLGMVATIPPRQRERLLKLVFAAVDGRGEDVAREMVALGTRLEDFDEPAYVREISQVVSRYASSVHRASEGRMVLDLVRRATECGMRSPPEISLLGKTLLNLERVVDALAPELDVKAQIEAHLQSLLRARVRKALSPSNLASEAMELHELVREAPRKLSDTLSLLASNRLQVRLAGLDDSRLMENLQKIANRIASAVVIAALLLSSTQMMQMSAGPRLFGYPALAVVMFVIAAVLGVILVVSAMRYDRHARPVERSGAE</sequence>
<dbReference type="AlphaFoldDB" id="A0A4R5TY19"/>
<dbReference type="PROSITE" id="PS50011">
    <property type="entry name" value="PROTEIN_KINASE_DOM"/>
    <property type="match status" value="1"/>
</dbReference>
<organism evidence="4 5">
    <name type="scientific">Luteimonas aestuarii</name>
    <dbReference type="NCBI Taxonomy" id="453837"/>
    <lineage>
        <taxon>Bacteria</taxon>
        <taxon>Pseudomonadati</taxon>
        <taxon>Pseudomonadota</taxon>
        <taxon>Gammaproteobacteria</taxon>
        <taxon>Lysobacterales</taxon>
        <taxon>Lysobacteraceae</taxon>
        <taxon>Luteimonas</taxon>
    </lineage>
</organism>
<dbReference type="RefSeq" id="WP_133321105.1">
    <property type="nucleotide sequence ID" value="NZ_SMTF01000003.1"/>
</dbReference>
<accession>A0A4R5TY19</accession>
<dbReference type="Proteomes" id="UP000294796">
    <property type="component" value="Unassembled WGS sequence"/>
</dbReference>
<keyword evidence="2" id="KW-0812">Transmembrane</keyword>
<gene>
    <name evidence="4" type="ORF">E2F46_05595</name>
</gene>
<feature type="domain" description="Protein kinase" evidence="3">
    <location>
        <begin position="118"/>
        <end position="449"/>
    </location>
</feature>
<dbReference type="CDD" id="cd05121">
    <property type="entry name" value="ABC1_ADCK3-like"/>
    <property type="match status" value="1"/>
</dbReference>
<dbReference type="PANTHER" id="PTHR10566:SF113">
    <property type="entry name" value="PROTEIN ACTIVITY OF BC1 COMPLEX KINASE 7, CHLOROPLASTIC"/>
    <property type="match status" value="1"/>
</dbReference>
<evidence type="ECO:0000313" key="5">
    <source>
        <dbReference type="Proteomes" id="UP000294796"/>
    </source>
</evidence>
<keyword evidence="4" id="KW-0808">Transferase</keyword>
<evidence type="ECO:0000313" key="4">
    <source>
        <dbReference type="EMBL" id="TDK26073.1"/>
    </source>
</evidence>
<evidence type="ECO:0000256" key="1">
    <source>
        <dbReference type="ARBA" id="ARBA00009670"/>
    </source>
</evidence>
<name>A0A4R5TY19_9GAMM</name>
<reference evidence="4 5" key="1">
    <citation type="submission" date="2019-03" db="EMBL/GenBank/DDBJ databases">
        <title>Luteimonas zhaokaii sp.nov., isolated from the rectal contents of Plateau pika in Yushu, Qinghai Province, China.</title>
        <authorList>
            <person name="Zhang G."/>
        </authorList>
    </citation>
    <scope>NUCLEOTIDE SEQUENCE [LARGE SCALE GENOMIC DNA]</scope>
    <source>
        <strain evidence="4 5">B9</strain>
    </source>
</reference>
<dbReference type="GO" id="GO:0004672">
    <property type="term" value="F:protein kinase activity"/>
    <property type="evidence" value="ECO:0007669"/>
    <property type="project" value="InterPro"/>
</dbReference>
<dbReference type="Pfam" id="PF03109">
    <property type="entry name" value="ABC1"/>
    <property type="match status" value="1"/>
</dbReference>
<evidence type="ECO:0000256" key="2">
    <source>
        <dbReference type="SAM" id="Phobius"/>
    </source>
</evidence>
<dbReference type="OrthoDB" id="9795390at2"/>
<keyword evidence="2" id="KW-1133">Transmembrane helix</keyword>